<evidence type="ECO:0000256" key="1">
    <source>
        <dbReference type="SAM" id="Phobius"/>
    </source>
</evidence>
<evidence type="ECO:0000313" key="3">
    <source>
        <dbReference type="EMBL" id="RMB01913.1"/>
    </source>
</evidence>
<feature type="transmembrane region" description="Helical" evidence="1">
    <location>
        <begin position="6"/>
        <end position="27"/>
    </location>
</feature>
<sequence length="319" mass="33921">MSVRSLLGFGVAGFNIAMIAYSGAATLRFTGTERTVIFVNERYASPVVSFDVVPAWGPLARLCGLLGVASGVLLSLLEPAAAPGLSFLERLVFWTGHTLPSWTAMLAVWRCLPQPDGARGFRRFIPVILPPLTGAVVLAVVSLFLEAVFGVGDMDDVPVGFAPALGDELATVTPIAVFFWGLFLLARHGLARLSASRSIPVAHGDTVFVSEMRDLPPLLQGLPDRLGTDLVSISSEAQYLRVRTPRGEAMVPGALKELDAALPPGLGFRIHRSHWVALGHCKGLRKRGGGWVCCLDTGLTLPVSRRRLAAAKKAIGPAA</sequence>
<dbReference type="AlphaFoldDB" id="A0A3M0CFI7"/>
<dbReference type="GO" id="GO:0003677">
    <property type="term" value="F:DNA binding"/>
    <property type="evidence" value="ECO:0007669"/>
    <property type="project" value="UniProtKB-KW"/>
</dbReference>
<dbReference type="PROSITE" id="PS50930">
    <property type="entry name" value="HTH_LYTTR"/>
    <property type="match status" value="1"/>
</dbReference>
<dbReference type="Proteomes" id="UP000271227">
    <property type="component" value="Unassembled WGS sequence"/>
</dbReference>
<name>A0A3M0CFI7_9PROT</name>
<keyword evidence="1" id="KW-0812">Transmembrane</keyword>
<comment type="caution">
    <text evidence="3">The sequence shown here is derived from an EMBL/GenBank/DDBJ whole genome shotgun (WGS) entry which is preliminary data.</text>
</comment>
<dbReference type="InterPro" id="IPR007492">
    <property type="entry name" value="LytTR_DNA-bd_dom"/>
</dbReference>
<proteinExistence type="predicted"/>
<keyword evidence="4" id="KW-1185">Reference proteome</keyword>
<feature type="transmembrane region" description="Helical" evidence="1">
    <location>
        <begin position="124"/>
        <end position="149"/>
    </location>
</feature>
<keyword evidence="3" id="KW-0238">DNA-binding</keyword>
<feature type="domain" description="HTH LytTR-type" evidence="2">
    <location>
        <begin position="229"/>
        <end position="317"/>
    </location>
</feature>
<organism evidence="3 4">
    <name type="scientific">Eilatimonas milleporae</name>
    <dbReference type="NCBI Taxonomy" id="911205"/>
    <lineage>
        <taxon>Bacteria</taxon>
        <taxon>Pseudomonadati</taxon>
        <taxon>Pseudomonadota</taxon>
        <taxon>Alphaproteobacteria</taxon>
        <taxon>Kordiimonadales</taxon>
        <taxon>Kordiimonadaceae</taxon>
        <taxon>Eilatimonas</taxon>
    </lineage>
</organism>
<dbReference type="Pfam" id="PF04397">
    <property type="entry name" value="LytTR"/>
    <property type="match status" value="1"/>
</dbReference>
<protein>
    <submittedName>
        <fullName evidence="3">LytTr DNA-binding domain-containing protein</fullName>
    </submittedName>
</protein>
<dbReference type="InParanoid" id="A0A3M0CFI7"/>
<dbReference type="Gene3D" id="2.40.50.1020">
    <property type="entry name" value="LytTr DNA-binding domain"/>
    <property type="match status" value="1"/>
</dbReference>
<gene>
    <name evidence="3" type="ORF">BXY39_3421</name>
</gene>
<keyword evidence="1" id="KW-1133">Transmembrane helix</keyword>
<feature type="transmembrane region" description="Helical" evidence="1">
    <location>
        <begin position="169"/>
        <end position="186"/>
    </location>
</feature>
<reference evidence="3 4" key="1">
    <citation type="submission" date="2018-10" db="EMBL/GenBank/DDBJ databases">
        <title>Genomic Encyclopedia of Archaeal and Bacterial Type Strains, Phase II (KMG-II): from individual species to whole genera.</title>
        <authorList>
            <person name="Goeker M."/>
        </authorList>
    </citation>
    <scope>NUCLEOTIDE SEQUENCE [LARGE SCALE GENOMIC DNA]</scope>
    <source>
        <strain evidence="3 4">DSM 25217</strain>
    </source>
</reference>
<dbReference type="EMBL" id="REFR01000015">
    <property type="protein sequence ID" value="RMB01913.1"/>
    <property type="molecule type" value="Genomic_DNA"/>
</dbReference>
<keyword evidence="1" id="KW-0472">Membrane</keyword>
<accession>A0A3M0CFI7</accession>
<dbReference type="SMART" id="SM00850">
    <property type="entry name" value="LytTR"/>
    <property type="match status" value="1"/>
</dbReference>
<evidence type="ECO:0000259" key="2">
    <source>
        <dbReference type="PROSITE" id="PS50930"/>
    </source>
</evidence>
<evidence type="ECO:0000313" key="4">
    <source>
        <dbReference type="Proteomes" id="UP000271227"/>
    </source>
</evidence>